<dbReference type="RefSeq" id="WP_154444698.1">
    <property type="nucleotide sequence ID" value="NZ_WIND01000001.1"/>
</dbReference>
<proteinExistence type="predicted"/>
<evidence type="ECO:0000313" key="2">
    <source>
        <dbReference type="Proteomes" id="UP000474957"/>
    </source>
</evidence>
<keyword evidence="1" id="KW-0378">Hydrolase</keyword>
<dbReference type="Proteomes" id="UP000474957">
    <property type="component" value="Unassembled WGS sequence"/>
</dbReference>
<accession>A0A6L5YW60</accession>
<keyword evidence="1" id="KW-0540">Nuclease</keyword>
<keyword evidence="2" id="KW-1185">Reference proteome</keyword>
<keyword evidence="1" id="KW-0255">Endonuclease</keyword>
<comment type="caution">
    <text evidence="1">The sequence shown here is derived from an EMBL/GenBank/DDBJ whole genome shotgun (WGS) entry which is preliminary data.</text>
</comment>
<dbReference type="GO" id="GO:0004519">
    <property type="term" value="F:endonuclease activity"/>
    <property type="evidence" value="ECO:0007669"/>
    <property type="project" value="UniProtKB-KW"/>
</dbReference>
<evidence type="ECO:0000313" key="1">
    <source>
        <dbReference type="EMBL" id="MSU88593.1"/>
    </source>
</evidence>
<dbReference type="SUPFAM" id="SSF56219">
    <property type="entry name" value="DNase I-like"/>
    <property type="match status" value="1"/>
</dbReference>
<sequence length="337" mass="38319">MRIATWNIEWFAELFDDSNRLLADEEPSHRHKISRAAQADAIAWVLERIDADLTVVIEAPDTGTTRSTVTALEGFAAAYGLRQTRAMIGFPNHTMQEIAALYDPGRLTLRHLPMKTPHAPRFDATFRLDVDVDDQPDVHSFSKPPLELELTADGIAAPLRLIGVHAKSKAPHKTRSDADFLRVAIANRRKQLAQCVWLRRRIDDMLAADLPVIVLGDLNDGPGIDHYEKLFGRSSVEVVLGDPDDPGTLLHDPHAETWLNPRQGWTLSTARFYHRPLQRYVNALLDYIMVSPEIRREYRPRWRIWHPFDDPRIYADEPLRDALLTASDHFPVSIDLG</sequence>
<reference evidence="1 2" key="1">
    <citation type="submission" date="2019-10" db="EMBL/GenBank/DDBJ databases">
        <title>Cognatihalovulum marinum gen. nov. sp. nov., a new member of the family Rhodobacteraceae isolated from deep seawater of the Northwest Indian Ocean.</title>
        <authorList>
            <person name="Ruan C."/>
            <person name="Wang J."/>
            <person name="Zheng X."/>
            <person name="Song L."/>
            <person name="Zhu Y."/>
            <person name="Huang Y."/>
            <person name="Lu Z."/>
            <person name="Du W."/>
            <person name="Huang L."/>
            <person name="Dai X."/>
        </authorList>
    </citation>
    <scope>NUCLEOTIDE SEQUENCE [LARGE SCALE GENOMIC DNA]</scope>
    <source>
        <strain evidence="1 2">2CG4</strain>
    </source>
</reference>
<gene>
    <name evidence="1" type="ORF">GE300_03035</name>
</gene>
<dbReference type="InterPro" id="IPR036691">
    <property type="entry name" value="Endo/exonu/phosph_ase_sf"/>
</dbReference>
<organism evidence="1 2">
    <name type="scientific">Halovulum marinum</name>
    <dbReference type="NCBI Taxonomy" id="2662447"/>
    <lineage>
        <taxon>Bacteria</taxon>
        <taxon>Pseudomonadati</taxon>
        <taxon>Pseudomonadota</taxon>
        <taxon>Alphaproteobacteria</taxon>
        <taxon>Rhodobacterales</taxon>
        <taxon>Paracoccaceae</taxon>
        <taxon>Halovulum</taxon>
    </lineage>
</organism>
<protein>
    <submittedName>
        <fullName evidence="1">Endonuclease</fullName>
    </submittedName>
</protein>
<dbReference type="EMBL" id="WIND01000001">
    <property type="protein sequence ID" value="MSU88593.1"/>
    <property type="molecule type" value="Genomic_DNA"/>
</dbReference>
<dbReference type="AlphaFoldDB" id="A0A6L5YW60"/>
<name>A0A6L5YW60_9RHOB</name>
<dbReference type="Gene3D" id="3.60.10.10">
    <property type="entry name" value="Endonuclease/exonuclease/phosphatase"/>
    <property type="match status" value="1"/>
</dbReference>